<proteinExistence type="predicted"/>
<organism evidence="2 3">
    <name type="scientific">Tuber borchii</name>
    <name type="common">White truffle</name>
    <dbReference type="NCBI Taxonomy" id="42251"/>
    <lineage>
        <taxon>Eukaryota</taxon>
        <taxon>Fungi</taxon>
        <taxon>Dikarya</taxon>
        <taxon>Ascomycota</taxon>
        <taxon>Pezizomycotina</taxon>
        <taxon>Pezizomycetes</taxon>
        <taxon>Pezizales</taxon>
        <taxon>Tuberaceae</taxon>
        <taxon>Tuber</taxon>
    </lineage>
</organism>
<keyword evidence="1" id="KW-1133">Transmembrane helix</keyword>
<comment type="caution">
    <text evidence="2">The sequence shown here is derived from an EMBL/GenBank/DDBJ whole genome shotgun (WGS) entry which is preliminary data.</text>
</comment>
<name>A0A2T6ZCF5_TUBBO</name>
<dbReference type="AlphaFoldDB" id="A0A2T6ZCF5"/>
<accession>A0A2T6ZCF5</accession>
<keyword evidence="3" id="KW-1185">Reference proteome</keyword>
<evidence type="ECO:0000313" key="2">
    <source>
        <dbReference type="EMBL" id="PUU73126.1"/>
    </source>
</evidence>
<feature type="transmembrane region" description="Helical" evidence="1">
    <location>
        <begin position="39"/>
        <end position="58"/>
    </location>
</feature>
<sequence length="112" mass="12421">MVLMGFDAREREGDPTLASRHTGTLAFGKNYPRSMITVFFTYGTTTLLSSPSLFFFSFFSFQSLFFSVSVTNYSLILVAALCSLPRDELALGGMSVREVVVSYMFTLNHVGC</sequence>
<feature type="transmembrane region" description="Helical" evidence="1">
    <location>
        <begin position="64"/>
        <end position="84"/>
    </location>
</feature>
<evidence type="ECO:0000313" key="3">
    <source>
        <dbReference type="Proteomes" id="UP000244722"/>
    </source>
</evidence>
<dbReference type="Proteomes" id="UP000244722">
    <property type="component" value="Unassembled WGS sequence"/>
</dbReference>
<reference evidence="2 3" key="1">
    <citation type="submission" date="2017-04" db="EMBL/GenBank/DDBJ databases">
        <title>Draft genome sequence of Tuber borchii Vittad., a whitish edible truffle.</title>
        <authorList>
            <consortium name="DOE Joint Genome Institute"/>
            <person name="Murat C."/>
            <person name="Kuo A."/>
            <person name="Barry K.W."/>
            <person name="Clum A."/>
            <person name="Dockter R.B."/>
            <person name="Fauchery L."/>
            <person name="Iotti M."/>
            <person name="Kohler A."/>
            <person name="Labutti K."/>
            <person name="Lindquist E.A."/>
            <person name="Lipzen A."/>
            <person name="Ohm R.A."/>
            <person name="Wang M."/>
            <person name="Grigoriev I.V."/>
            <person name="Zambonelli A."/>
            <person name="Martin F.M."/>
        </authorList>
    </citation>
    <scope>NUCLEOTIDE SEQUENCE [LARGE SCALE GENOMIC DNA]</scope>
    <source>
        <strain evidence="2 3">Tbo3840</strain>
    </source>
</reference>
<dbReference type="EMBL" id="NESQ01000410">
    <property type="protein sequence ID" value="PUU73126.1"/>
    <property type="molecule type" value="Genomic_DNA"/>
</dbReference>
<keyword evidence="1" id="KW-0812">Transmembrane</keyword>
<evidence type="ECO:0000256" key="1">
    <source>
        <dbReference type="SAM" id="Phobius"/>
    </source>
</evidence>
<protein>
    <submittedName>
        <fullName evidence="2">Uncharacterized protein</fullName>
    </submittedName>
</protein>
<gene>
    <name evidence="2" type="ORF">B9Z19DRAFT_1111384</name>
</gene>
<keyword evidence="1" id="KW-0472">Membrane</keyword>